<keyword evidence="2" id="KW-1133">Transmembrane helix</keyword>
<feature type="region of interest" description="Disordered" evidence="1">
    <location>
        <begin position="84"/>
        <end position="113"/>
    </location>
</feature>
<evidence type="ECO:0000256" key="1">
    <source>
        <dbReference type="SAM" id="MobiDB-lite"/>
    </source>
</evidence>
<keyword evidence="2" id="KW-0472">Membrane</keyword>
<dbReference type="InterPro" id="IPR025323">
    <property type="entry name" value="DUF4229"/>
</dbReference>
<dbReference type="Proteomes" id="UP000567795">
    <property type="component" value="Unassembled WGS sequence"/>
</dbReference>
<evidence type="ECO:0000313" key="3">
    <source>
        <dbReference type="EMBL" id="NYI05816.1"/>
    </source>
</evidence>
<protein>
    <submittedName>
        <fullName evidence="3">Bacteriorhodopsin</fullName>
    </submittedName>
</protein>
<gene>
    <name evidence="3" type="ORF">FHU37_002759</name>
</gene>
<name>A0A852ZTT8_9ACTN</name>
<reference evidence="3 4" key="1">
    <citation type="submission" date="2020-07" db="EMBL/GenBank/DDBJ databases">
        <title>Sequencing the genomes of 1000 actinobacteria strains.</title>
        <authorList>
            <person name="Klenk H.-P."/>
        </authorList>
    </citation>
    <scope>NUCLEOTIDE SEQUENCE [LARGE SCALE GENOMIC DNA]</scope>
    <source>
        <strain evidence="3 4">DSM 42178</strain>
    </source>
</reference>
<evidence type="ECO:0000256" key="2">
    <source>
        <dbReference type="SAM" id="Phobius"/>
    </source>
</evidence>
<keyword evidence="4" id="KW-1185">Reference proteome</keyword>
<feature type="compositionally biased region" description="Basic and acidic residues" evidence="1">
    <location>
        <begin position="95"/>
        <end position="113"/>
    </location>
</feature>
<dbReference type="Pfam" id="PF14012">
    <property type="entry name" value="DUF4229"/>
    <property type="match status" value="1"/>
</dbReference>
<sequence length="113" mass="12002">MKTSNAALRYTALRFAIFLGCFAVVWLLGYVGVLPVSGESGAVFLLLLALVISAPISYVVLSRQRDAMSAQISERVSRTRNRLAADAAGEDAADEAARRAAAREAGKKDEAEG</sequence>
<evidence type="ECO:0000313" key="4">
    <source>
        <dbReference type="Proteomes" id="UP000567795"/>
    </source>
</evidence>
<dbReference type="RefSeq" id="WP_312892599.1">
    <property type="nucleotide sequence ID" value="NZ_JACBZD010000001.1"/>
</dbReference>
<dbReference type="EMBL" id="JACBZD010000001">
    <property type="protein sequence ID" value="NYI05816.1"/>
    <property type="molecule type" value="Genomic_DNA"/>
</dbReference>
<comment type="caution">
    <text evidence="3">The sequence shown here is derived from an EMBL/GenBank/DDBJ whole genome shotgun (WGS) entry which is preliminary data.</text>
</comment>
<dbReference type="AlphaFoldDB" id="A0A852ZTT8"/>
<proteinExistence type="predicted"/>
<feature type="transmembrane region" description="Helical" evidence="2">
    <location>
        <begin position="42"/>
        <end position="61"/>
    </location>
</feature>
<keyword evidence="2" id="KW-0812">Transmembrane</keyword>
<accession>A0A852ZTT8</accession>
<organism evidence="3 4">
    <name type="scientific">Allostreptomyces psammosilenae</name>
    <dbReference type="NCBI Taxonomy" id="1892865"/>
    <lineage>
        <taxon>Bacteria</taxon>
        <taxon>Bacillati</taxon>
        <taxon>Actinomycetota</taxon>
        <taxon>Actinomycetes</taxon>
        <taxon>Kitasatosporales</taxon>
        <taxon>Streptomycetaceae</taxon>
        <taxon>Allostreptomyces</taxon>
    </lineage>
</organism>
<feature type="transmembrane region" description="Helical" evidence="2">
    <location>
        <begin position="12"/>
        <end position="36"/>
    </location>
</feature>